<protein>
    <submittedName>
        <fullName evidence="2">Uncharacterized protein</fullName>
    </submittedName>
</protein>
<name>A0A5C6JFW5_9ACTN</name>
<dbReference type="AlphaFoldDB" id="A0A5C6JFW5"/>
<organism evidence="2 3">
    <name type="scientific">Streptomyces misionensis</name>
    <dbReference type="NCBI Taxonomy" id="67331"/>
    <lineage>
        <taxon>Bacteria</taxon>
        <taxon>Bacillati</taxon>
        <taxon>Actinomycetota</taxon>
        <taxon>Actinomycetes</taxon>
        <taxon>Kitasatosporales</taxon>
        <taxon>Streptomycetaceae</taxon>
        <taxon>Streptomyces</taxon>
    </lineage>
</organism>
<accession>A0A5C6JFW5</accession>
<dbReference type="Proteomes" id="UP000320481">
    <property type="component" value="Unassembled WGS sequence"/>
</dbReference>
<evidence type="ECO:0000313" key="3">
    <source>
        <dbReference type="Proteomes" id="UP000320481"/>
    </source>
</evidence>
<feature type="compositionally biased region" description="Low complexity" evidence="1">
    <location>
        <begin position="117"/>
        <end position="131"/>
    </location>
</feature>
<proteinExistence type="predicted"/>
<feature type="compositionally biased region" description="Basic and acidic residues" evidence="1">
    <location>
        <begin position="7"/>
        <end position="20"/>
    </location>
</feature>
<keyword evidence="3" id="KW-1185">Reference proteome</keyword>
<dbReference type="EMBL" id="VOGW01000128">
    <property type="protein sequence ID" value="TWV40401.1"/>
    <property type="molecule type" value="Genomic_DNA"/>
</dbReference>
<feature type="compositionally biased region" description="Basic residues" evidence="1">
    <location>
        <begin position="76"/>
        <end position="86"/>
    </location>
</feature>
<feature type="region of interest" description="Disordered" evidence="1">
    <location>
        <begin position="66"/>
        <end position="181"/>
    </location>
</feature>
<gene>
    <name evidence="2" type="ORF">FRZ03_22295</name>
</gene>
<sequence length="181" mass="19035">MHAPRRLSLERESRSGDRGGRLGAGREAASSGLHADAAGGLSEAARDAVAMGVAPVSGDMPASIRSAVIRPGSPKRSCHAVGRRRTPSPVPHGHGFTITRRVARPVGRAAGRRNRSGSRPSGGRWVTAVRESGSRSRARRSRLRGVGEEAGDGVELMRSRPPTGQYPGHRPCGQPVYASAR</sequence>
<feature type="region of interest" description="Disordered" evidence="1">
    <location>
        <begin position="1"/>
        <end position="34"/>
    </location>
</feature>
<evidence type="ECO:0000313" key="2">
    <source>
        <dbReference type="EMBL" id="TWV40401.1"/>
    </source>
</evidence>
<evidence type="ECO:0000256" key="1">
    <source>
        <dbReference type="SAM" id="MobiDB-lite"/>
    </source>
</evidence>
<comment type="caution">
    <text evidence="2">The sequence shown here is derived from an EMBL/GenBank/DDBJ whole genome shotgun (WGS) entry which is preliminary data.</text>
</comment>
<reference evidence="2" key="1">
    <citation type="journal article" date="2019" name="Microbiol. Resour. Announc.">
        <title>Draft Genomic Sequences of Streptomyces misionensis and Streptomyces albidoflavus, bacteria applied for phytopathogen biocontrol.</title>
        <authorList>
            <person name="Pylro V."/>
            <person name="Dias A."/>
            <person name="Andreote F."/>
            <person name="Varani A."/>
            <person name="Andreote C."/>
            <person name="Bernardo E."/>
            <person name="Martins T."/>
        </authorList>
    </citation>
    <scope>NUCLEOTIDE SEQUENCE [LARGE SCALE GENOMIC DNA]</scope>
    <source>
        <strain evidence="2">66</strain>
    </source>
</reference>